<keyword evidence="2" id="KW-0067">ATP-binding</keyword>
<protein>
    <submittedName>
        <fullName evidence="4">LuxR family transcriptional regulator</fullName>
    </submittedName>
</protein>
<proteinExistence type="predicted"/>
<dbReference type="RefSeq" id="WP_345137905.1">
    <property type="nucleotide sequence ID" value="NZ_BAABAT010000043.1"/>
</dbReference>
<dbReference type="InterPro" id="IPR027417">
    <property type="entry name" value="P-loop_NTPase"/>
</dbReference>
<reference evidence="5" key="1">
    <citation type="journal article" date="2019" name="Int. J. Syst. Evol. Microbiol.">
        <title>The Global Catalogue of Microorganisms (GCM) 10K type strain sequencing project: providing services to taxonomists for standard genome sequencing and annotation.</title>
        <authorList>
            <consortium name="The Broad Institute Genomics Platform"/>
            <consortium name="The Broad Institute Genome Sequencing Center for Infectious Disease"/>
            <person name="Wu L."/>
            <person name="Ma J."/>
        </authorList>
    </citation>
    <scope>NUCLEOTIDE SEQUENCE [LARGE SCALE GENOMIC DNA]</scope>
    <source>
        <strain evidence="5">JCM 17441</strain>
    </source>
</reference>
<dbReference type="PANTHER" id="PTHR16305:SF35">
    <property type="entry name" value="TRANSCRIPTIONAL ACTIVATOR DOMAIN"/>
    <property type="match status" value="1"/>
</dbReference>
<gene>
    <name evidence="4" type="ORF">GCM10022255_091910</name>
</gene>
<dbReference type="InterPro" id="IPR041664">
    <property type="entry name" value="AAA_16"/>
</dbReference>
<comment type="caution">
    <text evidence="4">The sequence shown here is derived from an EMBL/GenBank/DDBJ whole genome shotgun (WGS) entry which is preliminary data.</text>
</comment>
<dbReference type="Proteomes" id="UP001500620">
    <property type="component" value="Unassembled WGS sequence"/>
</dbReference>
<evidence type="ECO:0000256" key="1">
    <source>
        <dbReference type="ARBA" id="ARBA00022741"/>
    </source>
</evidence>
<dbReference type="EMBL" id="BAABAT010000043">
    <property type="protein sequence ID" value="GAA4261004.1"/>
    <property type="molecule type" value="Genomic_DNA"/>
</dbReference>
<accession>A0ABP8DPG6</accession>
<name>A0ABP8DPG6_9ACTN</name>
<evidence type="ECO:0000256" key="2">
    <source>
        <dbReference type="ARBA" id="ARBA00022840"/>
    </source>
</evidence>
<keyword evidence="5" id="KW-1185">Reference proteome</keyword>
<feature type="domain" description="Orc1-like AAA ATPase" evidence="3">
    <location>
        <begin position="11"/>
        <end position="169"/>
    </location>
</feature>
<dbReference type="Pfam" id="PF13191">
    <property type="entry name" value="AAA_16"/>
    <property type="match status" value="1"/>
</dbReference>
<dbReference type="PANTHER" id="PTHR16305">
    <property type="entry name" value="TESTICULAR SOLUBLE ADENYLYL CYCLASE"/>
    <property type="match status" value="1"/>
</dbReference>
<evidence type="ECO:0000313" key="5">
    <source>
        <dbReference type="Proteomes" id="UP001500620"/>
    </source>
</evidence>
<sequence>MGGGAPVAAGLFGRDRELAELAARVAAAAGGHGDAVVVLGEPGIGKTALLAAVRRDARDRGLLVLSATGVESEAALPFAALHQLLRPVLADAPLLPAVQREALLSAFGLLEARRPEPVLISLAAVNLVARLAQRRAVVVLADDAQWLDPQSHDVLAVLARRAGEAAVAVVAAMRTGYDRPLLAAGLPALRVERVDDEAASAILDRHGGGLSAADRRRVQEEALGNPLALLELPAAIRAEAEAHRPAGGDRPVGLTVRLERAFAGRLADLPSPTRDAVLVAACDSGDTVEEVVAAAAVLARLPLDRQVLAPAVDAGLIVADAVRVEFRHPLVRSGVLQAEPVQRRLAAHAALADVVADAFRRIWHRAQSIAGRDDAVADALEAAAAAAVDRGARASAVQWLERAAQLTVGAGRRGHRLLVAAEHAFGLGRTDDVGRLVRAASQLELGALDVARLEWLREIFSDGTPGDAARVVQLCELAQGPAAGEDADLALNLLLGAALRCWWADTGPAARATVVAAAEALPQLRADPRHLAAVAVAEPVLQCREVLRRLDRVAADHAGAEALRLYGMAAHAVGDETRAADFLAAAETELREQGRLGLLPQVLSMTVQVCLELGDWPRARAAAAEGRRLAEQTGQPVWSTGTIACDARADALRGDVDAALRLATRAELAASPGRLNDILAVVQLARGAMWFSEDRFDDAFAELRRLFDPLDPAFHRRERFAGVMFLAEAAVHAGRAEEALAVVEELEQVAAAQTPSPLLAVHLLYARAVLAADAQAEALYLVGLGADLTRWPWVRARLQLEYGRWLCGHGRARAAAPLLAAALATFEKMEAAAWVRQTRALME</sequence>
<evidence type="ECO:0000259" key="3">
    <source>
        <dbReference type="Pfam" id="PF13191"/>
    </source>
</evidence>
<dbReference type="Gene3D" id="3.40.50.300">
    <property type="entry name" value="P-loop containing nucleotide triphosphate hydrolases"/>
    <property type="match status" value="1"/>
</dbReference>
<dbReference type="SUPFAM" id="SSF52540">
    <property type="entry name" value="P-loop containing nucleoside triphosphate hydrolases"/>
    <property type="match status" value="1"/>
</dbReference>
<evidence type="ECO:0000313" key="4">
    <source>
        <dbReference type="EMBL" id="GAA4261004.1"/>
    </source>
</evidence>
<keyword evidence="1" id="KW-0547">Nucleotide-binding</keyword>
<organism evidence="4 5">
    <name type="scientific">Dactylosporangium darangshiense</name>
    <dbReference type="NCBI Taxonomy" id="579108"/>
    <lineage>
        <taxon>Bacteria</taxon>
        <taxon>Bacillati</taxon>
        <taxon>Actinomycetota</taxon>
        <taxon>Actinomycetes</taxon>
        <taxon>Micromonosporales</taxon>
        <taxon>Micromonosporaceae</taxon>
        <taxon>Dactylosporangium</taxon>
    </lineage>
</organism>